<dbReference type="Proteomes" id="UP000223913">
    <property type="component" value="Unassembled WGS sequence"/>
</dbReference>
<name>A0A2D0N7F9_FLAN2</name>
<gene>
    <name evidence="2" type="ORF">CRP01_20575</name>
</gene>
<evidence type="ECO:0000313" key="3">
    <source>
        <dbReference type="Proteomes" id="UP000223913"/>
    </source>
</evidence>
<evidence type="ECO:0000313" key="2">
    <source>
        <dbReference type="EMBL" id="PHN04407.1"/>
    </source>
</evidence>
<comment type="caution">
    <text evidence="2">The sequence shown here is derived from an EMBL/GenBank/DDBJ whole genome shotgun (WGS) entry which is preliminary data.</text>
</comment>
<dbReference type="RefSeq" id="WP_099151981.1">
    <property type="nucleotide sequence ID" value="NZ_PDUD01000025.1"/>
</dbReference>
<keyword evidence="1" id="KW-0812">Transmembrane</keyword>
<reference evidence="2 3" key="1">
    <citation type="submission" date="2017-10" db="EMBL/GenBank/DDBJ databases">
        <title>The draft genome sequence of Lewinella nigricans NBRC 102662.</title>
        <authorList>
            <person name="Wang K."/>
        </authorList>
    </citation>
    <scope>NUCLEOTIDE SEQUENCE [LARGE SCALE GENOMIC DNA]</scope>
    <source>
        <strain evidence="2 3">NBRC 102662</strain>
    </source>
</reference>
<feature type="transmembrane region" description="Helical" evidence="1">
    <location>
        <begin position="7"/>
        <end position="26"/>
    </location>
</feature>
<dbReference type="InterPro" id="IPR021314">
    <property type="entry name" value="DUF2911"/>
</dbReference>
<keyword evidence="1" id="KW-0472">Membrane</keyword>
<accession>A0A2D0N7F9</accession>
<keyword evidence="1" id="KW-1133">Transmembrane helix</keyword>
<dbReference type="Pfam" id="PF11138">
    <property type="entry name" value="DUF2911"/>
    <property type="match status" value="1"/>
</dbReference>
<organism evidence="2 3">
    <name type="scientific">Flavilitoribacter nigricans (strain ATCC 23147 / DSM 23189 / NBRC 102662 / NCIMB 1420 / SS-2)</name>
    <name type="common">Lewinella nigricans</name>
    <dbReference type="NCBI Taxonomy" id="1122177"/>
    <lineage>
        <taxon>Bacteria</taxon>
        <taxon>Pseudomonadati</taxon>
        <taxon>Bacteroidota</taxon>
        <taxon>Saprospiria</taxon>
        <taxon>Saprospirales</taxon>
        <taxon>Lewinellaceae</taxon>
        <taxon>Flavilitoribacter</taxon>
    </lineage>
</organism>
<evidence type="ECO:0000256" key="1">
    <source>
        <dbReference type="SAM" id="Phobius"/>
    </source>
</evidence>
<sequence>MFKFLKWTFYIVAGFALLLFVGFKVLQLQTKRYSPEDTVTYKAAGNELMVYYNRPYKKERAIFGSLVPFGEVWRTGANEATTFSTEDRITFGGKKLRAGTYTLWTVPGPDSWKVIINDRQYTWGVTTDGIASRDPAADVLEVDVPVEKTKREVEQFTINFVGSGRKPDLVLSWDETQISIPINW</sequence>
<keyword evidence="3" id="KW-1185">Reference proteome</keyword>
<dbReference type="EMBL" id="PDUD01000025">
    <property type="protein sequence ID" value="PHN04407.1"/>
    <property type="molecule type" value="Genomic_DNA"/>
</dbReference>
<dbReference type="OrthoDB" id="195456at2"/>
<evidence type="ECO:0008006" key="4">
    <source>
        <dbReference type="Google" id="ProtNLM"/>
    </source>
</evidence>
<dbReference type="AlphaFoldDB" id="A0A2D0N7F9"/>
<proteinExistence type="predicted"/>
<protein>
    <recommendedName>
        <fullName evidence="4">DUF2911 domain-containing protein</fullName>
    </recommendedName>
</protein>